<evidence type="ECO:0000256" key="23">
    <source>
        <dbReference type="ARBA" id="ARBA00035211"/>
    </source>
</evidence>
<dbReference type="GO" id="GO:1903522">
    <property type="term" value="P:regulation of blood circulation"/>
    <property type="evidence" value="ECO:0007669"/>
    <property type="project" value="UniProtKB-ARBA"/>
</dbReference>
<dbReference type="GO" id="GO:0006809">
    <property type="term" value="P:nitric oxide biosynthetic process"/>
    <property type="evidence" value="ECO:0007669"/>
    <property type="project" value="InterPro"/>
</dbReference>
<evidence type="ECO:0000256" key="22">
    <source>
        <dbReference type="ARBA" id="ARBA00032538"/>
    </source>
</evidence>
<dbReference type="PANTHER" id="PTHR43410:SF1">
    <property type="entry name" value="NITRIC OXIDE SYNTHASE"/>
    <property type="match status" value="1"/>
</dbReference>
<dbReference type="GO" id="GO:0005516">
    <property type="term" value="F:calmodulin binding"/>
    <property type="evidence" value="ECO:0007669"/>
    <property type="project" value="UniProtKB-KW"/>
</dbReference>
<comment type="cofactor">
    <cofactor evidence="1">
        <name>FMN</name>
        <dbReference type="ChEBI" id="CHEBI:58210"/>
    </cofactor>
</comment>
<dbReference type="FunFam" id="3.40.50.360:FF:000033">
    <property type="entry name" value="Nitric oxide synthase"/>
    <property type="match status" value="1"/>
</dbReference>
<evidence type="ECO:0000256" key="21">
    <source>
        <dbReference type="ARBA" id="ARBA00031374"/>
    </source>
</evidence>
<evidence type="ECO:0000256" key="20">
    <source>
        <dbReference type="ARBA" id="ARBA00031302"/>
    </source>
</evidence>
<evidence type="ECO:0000256" key="16">
    <source>
        <dbReference type="ARBA" id="ARBA00023002"/>
    </source>
</evidence>
<dbReference type="InterPro" id="IPR004030">
    <property type="entry name" value="NOS_N"/>
</dbReference>
<keyword evidence="13" id="KW-0832">Ubl conjugation</keyword>
<dbReference type="InterPro" id="IPR001433">
    <property type="entry name" value="OxRdtase_FAD/NAD-bd"/>
</dbReference>
<dbReference type="Pfam" id="PF00175">
    <property type="entry name" value="NAD_binding_1"/>
    <property type="match status" value="1"/>
</dbReference>
<dbReference type="Pfam" id="PF00595">
    <property type="entry name" value="PDZ"/>
    <property type="match status" value="1"/>
</dbReference>
<dbReference type="GO" id="GO:0046872">
    <property type="term" value="F:metal ion binding"/>
    <property type="evidence" value="ECO:0007669"/>
    <property type="project" value="UniProtKB-KW"/>
</dbReference>
<reference evidence="29" key="1">
    <citation type="journal article" date="2021" name="Genome Biol. Evol.">
        <title>A High-Quality Reference Genome for a Parasitic Bivalve with Doubly Uniparental Inheritance (Bivalvia: Unionida).</title>
        <authorList>
            <person name="Smith C.H."/>
        </authorList>
    </citation>
    <scope>NUCLEOTIDE SEQUENCE</scope>
    <source>
        <strain evidence="29">CHS0354</strain>
    </source>
</reference>
<evidence type="ECO:0000256" key="13">
    <source>
        <dbReference type="ARBA" id="ARBA00022843"/>
    </source>
</evidence>
<accession>A0AAE0VSC2</accession>
<evidence type="ECO:0000256" key="2">
    <source>
        <dbReference type="ARBA" id="ARBA00001970"/>
    </source>
</evidence>
<dbReference type="InterPro" id="IPR044943">
    <property type="entry name" value="NOS_dom_1"/>
</dbReference>
<evidence type="ECO:0000256" key="4">
    <source>
        <dbReference type="ARBA" id="ARBA00004468"/>
    </source>
</evidence>
<dbReference type="Gene3D" id="1.20.990.10">
    <property type="entry name" value="NADPH-cytochrome p450 Reductase, Chain A, domain 3"/>
    <property type="match status" value="1"/>
</dbReference>
<dbReference type="InterPro" id="IPR036119">
    <property type="entry name" value="NOS_N_sf"/>
</dbReference>
<evidence type="ECO:0000256" key="25">
    <source>
        <dbReference type="SAM" id="MobiDB-lite"/>
    </source>
</evidence>
<keyword evidence="8" id="KW-0349">Heme</keyword>
<evidence type="ECO:0000256" key="8">
    <source>
        <dbReference type="ARBA" id="ARBA00022617"/>
    </source>
</evidence>
<feature type="compositionally biased region" description="Basic and acidic residues" evidence="25">
    <location>
        <begin position="339"/>
        <end position="363"/>
    </location>
</feature>
<dbReference type="PROSITE" id="PS50902">
    <property type="entry name" value="FLAVODOXIN_LIKE"/>
    <property type="match status" value="1"/>
</dbReference>
<feature type="domain" description="PDZ" evidence="26">
    <location>
        <begin position="12"/>
        <end position="80"/>
    </location>
</feature>
<dbReference type="Gene3D" id="2.30.42.10">
    <property type="match status" value="1"/>
</dbReference>
<dbReference type="SUPFAM" id="SSF50156">
    <property type="entry name" value="PDZ domain-like"/>
    <property type="match status" value="1"/>
</dbReference>
<dbReference type="PROSITE" id="PS50106">
    <property type="entry name" value="PDZ"/>
    <property type="match status" value="1"/>
</dbReference>
<dbReference type="GO" id="GO:0043197">
    <property type="term" value="C:dendritic spine"/>
    <property type="evidence" value="ECO:0007669"/>
    <property type="project" value="UniProtKB-SubCell"/>
</dbReference>
<dbReference type="InterPro" id="IPR029039">
    <property type="entry name" value="Flavoprotein-like_sf"/>
</dbReference>
<feature type="region of interest" description="Disordered" evidence="25">
    <location>
        <begin position="326"/>
        <end position="366"/>
    </location>
</feature>
<keyword evidence="16" id="KW-0560">Oxidoreductase</keyword>
<protein>
    <recommendedName>
        <fullName evidence="23">Nitric oxide synthase 1</fullName>
        <ecNumber evidence="7">1.14.13.39</ecNumber>
    </recommendedName>
    <alternativeName>
        <fullName evidence="18">Constitutive NOS</fullName>
    </alternativeName>
    <alternativeName>
        <fullName evidence="20">NC-NOS</fullName>
    </alternativeName>
    <alternativeName>
        <fullName evidence="19">NOS type I</fullName>
    </alternativeName>
    <alternativeName>
        <fullName evidence="21">Neuronal NOS</fullName>
    </alternativeName>
    <alternativeName>
        <fullName evidence="24">Nitric oxide synthase, brain</fullName>
    </alternativeName>
    <alternativeName>
        <fullName evidence="22">Peptidyl-cysteine S-nitrosylase NOS1</fullName>
    </alternativeName>
</protein>
<evidence type="ECO:0000256" key="24">
    <source>
        <dbReference type="ARBA" id="ARBA00035474"/>
    </source>
</evidence>
<comment type="subcellular location">
    <subcellularLocation>
        <location evidence="4">Cell membrane</location>
        <location evidence="4">Sarcolemma</location>
        <topology evidence="4">Peripheral membrane protein</topology>
    </subcellularLocation>
    <subcellularLocation>
        <location evidence="5">Cell projection</location>
        <location evidence="5">Dendritic spine</location>
    </subcellularLocation>
</comment>
<evidence type="ECO:0000256" key="7">
    <source>
        <dbReference type="ARBA" id="ARBA00012989"/>
    </source>
</evidence>
<comment type="similarity">
    <text evidence="6">Belongs to the NOS family.</text>
</comment>
<dbReference type="Gene3D" id="3.40.50.80">
    <property type="entry name" value="Nucleotide-binding domain of ferredoxin-NADP reductase (FNR) module"/>
    <property type="match status" value="1"/>
</dbReference>
<evidence type="ECO:0000256" key="11">
    <source>
        <dbReference type="ARBA" id="ARBA00022723"/>
    </source>
</evidence>
<keyword evidence="12" id="KW-0274">FAD</keyword>
<dbReference type="Gene3D" id="3.90.340.10">
    <property type="entry name" value="Nitric Oxide Synthase, Chain A, domain 1"/>
    <property type="match status" value="1"/>
</dbReference>
<gene>
    <name evidence="29" type="ORF">CHS0354_036508</name>
</gene>
<keyword evidence="10" id="KW-0288">FMN</keyword>
<dbReference type="InterPro" id="IPR044944">
    <property type="entry name" value="NOS_dom_3"/>
</dbReference>
<feature type="region of interest" description="Disordered" evidence="25">
    <location>
        <begin position="166"/>
        <end position="185"/>
    </location>
</feature>
<dbReference type="InterPro" id="IPR039261">
    <property type="entry name" value="FNR_nucleotide-bd"/>
</dbReference>
<evidence type="ECO:0000256" key="9">
    <source>
        <dbReference type="ARBA" id="ARBA00022630"/>
    </source>
</evidence>
<dbReference type="Gene3D" id="3.90.440.10">
    <property type="entry name" value="Nitric Oxide Synthase,Heme Domain,Chain A domain 2"/>
    <property type="match status" value="1"/>
</dbReference>
<comment type="cofactor">
    <cofactor evidence="3">
        <name>FAD</name>
        <dbReference type="ChEBI" id="CHEBI:57692"/>
    </cofactor>
</comment>
<reference evidence="29" key="2">
    <citation type="journal article" date="2021" name="Genome Biol. Evol.">
        <title>Developing a high-quality reference genome for a parasitic bivalve with doubly uniparental inheritance (Bivalvia: Unionida).</title>
        <authorList>
            <person name="Smith C.H."/>
        </authorList>
    </citation>
    <scope>NUCLEOTIDE SEQUENCE</scope>
    <source>
        <strain evidence="29">CHS0354</strain>
        <tissue evidence="29">Mantle</tissue>
    </source>
</reference>
<dbReference type="SUPFAM" id="SSF52218">
    <property type="entry name" value="Flavoproteins"/>
    <property type="match status" value="1"/>
</dbReference>
<dbReference type="Pfam" id="PF00667">
    <property type="entry name" value="FAD_binding_1"/>
    <property type="match status" value="1"/>
</dbReference>
<feature type="region of interest" description="Disordered" evidence="25">
    <location>
        <begin position="1538"/>
        <end position="1562"/>
    </location>
</feature>
<dbReference type="InterPro" id="IPR050607">
    <property type="entry name" value="NOS"/>
</dbReference>
<reference evidence="29" key="3">
    <citation type="submission" date="2023-05" db="EMBL/GenBank/DDBJ databases">
        <authorList>
            <person name="Smith C.H."/>
        </authorList>
    </citation>
    <scope>NUCLEOTIDE SEQUENCE</scope>
    <source>
        <strain evidence="29">CHS0354</strain>
        <tissue evidence="29">Mantle</tissue>
    </source>
</reference>
<evidence type="ECO:0000313" key="30">
    <source>
        <dbReference type="Proteomes" id="UP001195483"/>
    </source>
</evidence>
<dbReference type="FunFam" id="3.90.440.10:FF:000001">
    <property type="entry name" value="Endothelial nitric oxide synthase"/>
    <property type="match status" value="1"/>
</dbReference>
<dbReference type="SUPFAM" id="SSF52343">
    <property type="entry name" value="Ferredoxin reductase-like, C-terminal NADP-linked domain"/>
    <property type="match status" value="1"/>
</dbReference>
<dbReference type="EC" id="1.14.13.39" evidence="7"/>
<keyword evidence="15" id="KW-0112">Calmodulin-binding</keyword>
<evidence type="ECO:0000256" key="19">
    <source>
        <dbReference type="ARBA" id="ARBA00029891"/>
    </source>
</evidence>
<evidence type="ECO:0000256" key="15">
    <source>
        <dbReference type="ARBA" id="ARBA00022860"/>
    </source>
</evidence>
<dbReference type="FunFam" id="3.40.50.80:FF:000003">
    <property type="entry name" value="Nitric oxide synthase"/>
    <property type="match status" value="1"/>
</dbReference>
<organism evidence="29 30">
    <name type="scientific">Potamilus streckersoni</name>
    <dbReference type="NCBI Taxonomy" id="2493646"/>
    <lineage>
        <taxon>Eukaryota</taxon>
        <taxon>Metazoa</taxon>
        <taxon>Spiralia</taxon>
        <taxon>Lophotrochozoa</taxon>
        <taxon>Mollusca</taxon>
        <taxon>Bivalvia</taxon>
        <taxon>Autobranchia</taxon>
        <taxon>Heteroconchia</taxon>
        <taxon>Palaeoheterodonta</taxon>
        <taxon>Unionida</taxon>
        <taxon>Unionoidea</taxon>
        <taxon>Unionidae</taxon>
        <taxon>Ambleminae</taxon>
        <taxon>Lampsilini</taxon>
        <taxon>Potamilus</taxon>
    </lineage>
</organism>
<evidence type="ECO:0000256" key="12">
    <source>
        <dbReference type="ARBA" id="ARBA00022827"/>
    </source>
</evidence>
<dbReference type="EMBL" id="JAEAOA010002135">
    <property type="protein sequence ID" value="KAK3587342.1"/>
    <property type="molecule type" value="Genomic_DNA"/>
</dbReference>
<dbReference type="Pfam" id="PF00258">
    <property type="entry name" value="Flavodoxin_1"/>
    <property type="match status" value="1"/>
</dbReference>
<feature type="domain" description="FAD-binding FR-type" evidence="28">
    <location>
        <begin position="1080"/>
        <end position="1327"/>
    </location>
</feature>
<dbReference type="InterPro" id="IPR036034">
    <property type="entry name" value="PDZ_sf"/>
</dbReference>
<evidence type="ECO:0000259" key="26">
    <source>
        <dbReference type="PROSITE" id="PS50106"/>
    </source>
</evidence>
<sequence>MENNALSPSIIRIKLIKKLQHGLGFLVRSRSKSNCVIVSDLVSGGMAAESGLVHVGDTVVKVNDVSLVDKTYEEAMSIFKAIPVNSLVVLLLRCPDGYTAHLETRFGEDGLPRTVRITKPIDPPETFISRIKRTFYSSPKFISVKKSELRENSGFEVEANNVSGNISGIETQKNKPHGQIEDDNNTNIRITHTSPSEYKGIPCVEQDGPRKELVGKGTDCITNKSVESSYTQDASQIDDKTSKESQENLVVVYNCNVNAQLNTPIKIHVTRENEDMEASNKKMHILRERPLKNDADLHNDHGSPKGHDANNVDNFIKFKDEQGDVDGEEFLPNGYKQDNNYDGRSKSSESGEEYRQTVSKDRGGSCSWVNSPKKSLKLTNIANQRPVYTDSLYMKALESTGCTPERCVGSLISAPSTRAPGTSRPKAELIHQAKDFMDQYYASIKRQNTTAHQKRWKDVITAIENTGTYELTTNELTYGAKTGWRNAPRCIGRIQWSKLQVFDARHITTARGMYEAVCNHIKYGTNKGNIRSAITIFPPRTDGRHDFRVWNAQLISYAGYKQPDGNVIGDPINVEFTELCQKLGWKGKGGRFDILPLVLQANGHDPELFEIPPDLVLEVILKHPKFPWFAELGLKWYALPAVSGMLFDCGGLEFTACPFNGWYMGTEIGARDLCDPYRYNILETVAQKMGLDTKKNSSLWKDRALVEVNVAVLYSYQGMGITITDHHAAAESFMKHLENEQRLRGGCPADWVWIVPPMSGSLLPVFHQEMLLYKLKPSYEYQEVPWKTHVWKKEKDKINNADKPRRKIGFRQLARAVKFSAKLMGKALARRVKCTILYATETGKSEGFARTLCEIFKHAFDAKVLSMDVYDSIDLEHEALLLFVTSTFGNGDPPENGEVFAKTLFEMKHPESKHDGTSKQTSYIRLSASSLQGEDVSLNLNNKEERGDSPFPEDNLTVDTGTLGNVRYSVFGLGSRAYPNFCAFARFLDNILHALGAEKILKMGEGDELCGQEESFKIWAQNVFKAACETFCVGDENTFSDAVGSFSQTDLTWSPGKFRLTPSEEKSPDICEGLAKLHGKVVLPSRLIESKQLQSPDSSRQTLLVRLDTQGAYEMLYSPGDHLAVFAENSPILVDGILARLNNAPPVDQDIKIEMQSERTTPLGNMKSWERFPKFPICTLRAALCRYLDITTPPSQSFLKILATQAAQDCDKEALENLANDLQAYEDWKQDKFPHLLEVLEEFPSVKIPAALILTQLPVLQQRYYSISSSPKVYPGEIHATVAVVKYRTQGDMGPLHEGVSSSWMNRIVPGTIVPCLVRTAPSFHLPEDNTLPVIMVGPGTGIAPFRSFWQQRKIDMEMSTVPDKQDKSQSGWGSMYLYFGCRRSQVDDIYRDELQTAKKEGVLTNVYTALSREPDKPKMYVQDYLHLNSSAVYSSILRDGGHFYVCGDVKMASDVTSTLETIFQEEGKMSAQDAKNLVLKLRDSNRFHEDIFGVTLRSSEVTDKARSQARKAWMYINSHGKLNRSQSSREVVVTIKATDRKEAPKRPKAPLRQVFSQDYSP</sequence>
<evidence type="ECO:0000256" key="10">
    <source>
        <dbReference type="ARBA" id="ARBA00022643"/>
    </source>
</evidence>
<dbReference type="CDD" id="cd00795">
    <property type="entry name" value="NOS_oxygenase_euk"/>
    <property type="match status" value="1"/>
</dbReference>
<dbReference type="Proteomes" id="UP001195483">
    <property type="component" value="Unassembled WGS sequence"/>
</dbReference>
<dbReference type="PRINTS" id="PR00371">
    <property type="entry name" value="FPNCR"/>
</dbReference>
<dbReference type="PROSITE" id="PS60001">
    <property type="entry name" value="NOS"/>
    <property type="match status" value="1"/>
</dbReference>
<dbReference type="GO" id="GO:0004517">
    <property type="term" value="F:nitric-oxide synthase activity"/>
    <property type="evidence" value="ECO:0007669"/>
    <property type="project" value="UniProtKB-EC"/>
</dbReference>
<keyword evidence="17" id="KW-0408">Iron</keyword>
<dbReference type="InterPro" id="IPR017938">
    <property type="entry name" value="Riboflavin_synthase-like_b-brl"/>
</dbReference>
<evidence type="ECO:0000256" key="17">
    <source>
        <dbReference type="ARBA" id="ARBA00023004"/>
    </source>
</evidence>
<feature type="domain" description="Flavodoxin-like" evidence="27">
    <location>
        <begin position="834"/>
        <end position="1024"/>
    </location>
</feature>
<name>A0AAE0VSC2_9BIVA</name>
<dbReference type="FunFam" id="1.20.990.10:FF:000002">
    <property type="entry name" value="Nitric oxide synthase"/>
    <property type="match status" value="1"/>
</dbReference>
<keyword evidence="30" id="KW-1185">Reference proteome</keyword>
<dbReference type="GO" id="GO:0042383">
    <property type="term" value="C:sarcolemma"/>
    <property type="evidence" value="ECO:0007669"/>
    <property type="project" value="UniProtKB-SubCell"/>
</dbReference>
<evidence type="ECO:0000256" key="6">
    <source>
        <dbReference type="ARBA" id="ARBA00006267"/>
    </source>
</evidence>
<dbReference type="Gene3D" id="3.90.1230.10">
    <property type="entry name" value="Nitric Oxide Synthase, Chain A, domain 3"/>
    <property type="match status" value="1"/>
</dbReference>
<keyword evidence="14" id="KW-0521">NADP</keyword>
<dbReference type="SUPFAM" id="SSF63380">
    <property type="entry name" value="Riboflavin synthase domain-like"/>
    <property type="match status" value="1"/>
</dbReference>
<keyword evidence="9" id="KW-0285">Flavoprotein</keyword>
<evidence type="ECO:0000256" key="3">
    <source>
        <dbReference type="ARBA" id="ARBA00001974"/>
    </source>
</evidence>
<dbReference type="InterPro" id="IPR023173">
    <property type="entry name" value="NADPH_Cyt_P450_Rdtase_alpha"/>
</dbReference>
<dbReference type="SMART" id="SM00228">
    <property type="entry name" value="PDZ"/>
    <property type="match status" value="1"/>
</dbReference>
<dbReference type="PANTHER" id="PTHR43410">
    <property type="entry name" value="NITRIC OXIDE SYNTHASE OXYGENASE"/>
    <property type="match status" value="1"/>
</dbReference>
<evidence type="ECO:0000259" key="27">
    <source>
        <dbReference type="PROSITE" id="PS50902"/>
    </source>
</evidence>
<dbReference type="PROSITE" id="PS51384">
    <property type="entry name" value="FAD_FR"/>
    <property type="match status" value="1"/>
</dbReference>
<dbReference type="InterPro" id="IPR044940">
    <property type="entry name" value="NOS_dom_2"/>
</dbReference>
<dbReference type="Gene3D" id="3.40.50.360">
    <property type="match status" value="1"/>
</dbReference>
<dbReference type="InterPro" id="IPR017927">
    <property type="entry name" value="FAD-bd_FR_type"/>
</dbReference>
<evidence type="ECO:0000256" key="18">
    <source>
        <dbReference type="ARBA" id="ARBA00029794"/>
    </source>
</evidence>
<dbReference type="InterPro" id="IPR001709">
    <property type="entry name" value="Flavoprot_Pyr_Nucl_cyt_Rdtase"/>
</dbReference>
<evidence type="ECO:0000256" key="5">
    <source>
        <dbReference type="ARBA" id="ARBA00004552"/>
    </source>
</evidence>
<evidence type="ECO:0000256" key="14">
    <source>
        <dbReference type="ARBA" id="ARBA00022857"/>
    </source>
</evidence>
<dbReference type="InterPro" id="IPR008254">
    <property type="entry name" value="Flavodoxin/NO_synth"/>
</dbReference>
<comment type="caution">
    <text evidence="29">The sequence shown here is derived from an EMBL/GenBank/DDBJ whole genome shotgun (WGS) entry which is preliminary data.</text>
</comment>
<evidence type="ECO:0000256" key="1">
    <source>
        <dbReference type="ARBA" id="ARBA00001917"/>
    </source>
</evidence>
<dbReference type="InterPro" id="IPR003097">
    <property type="entry name" value="CysJ-like_FAD-binding"/>
</dbReference>
<proteinExistence type="inferred from homology"/>
<dbReference type="GO" id="GO:0010181">
    <property type="term" value="F:FMN binding"/>
    <property type="evidence" value="ECO:0007669"/>
    <property type="project" value="InterPro"/>
</dbReference>
<dbReference type="InterPro" id="IPR001478">
    <property type="entry name" value="PDZ"/>
</dbReference>
<dbReference type="InterPro" id="IPR001094">
    <property type="entry name" value="Flavdoxin-like"/>
</dbReference>
<evidence type="ECO:0000313" key="29">
    <source>
        <dbReference type="EMBL" id="KAK3587342.1"/>
    </source>
</evidence>
<dbReference type="Gene3D" id="2.40.30.10">
    <property type="entry name" value="Translation factors"/>
    <property type="match status" value="1"/>
</dbReference>
<dbReference type="Pfam" id="PF02898">
    <property type="entry name" value="NO_synthase"/>
    <property type="match status" value="1"/>
</dbReference>
<dbReference type="SUPFAM" id="SSF56512">
    <property type="entry name" value="Nitric oxide (NO) synthase oxygenase domain"/>
    <property type="match status" value="1"/>
</dbReference>
<dbReference type="PRINTS" id="PR00369">
    <property type="entry name" value="FLAVODOXIN"/>
</dbReference>
<comment type="cofactor">
    <cofactor evidence="2">
        <name>heme b</name>
        <dbReference type="ChEBI" id="CHEBI:60344"/>
    </cofactor>
</comment>
<evidence type="ECO:0000259" key="28">
    <source>
        <dbReference type="PROSITE" id="PS51384"/>
    </source>
</evidence>
<keyword evidence="11" id="KW-0479">Metal-binding</keyword>
<dbReference type="CDD" id="cd06202">
    <property type="entry name" value="Nitric_oxide_synthase"/>
    <property type="match status" value="1"/>
</dbReference>